<keyword evidence="3 8" id="KW-0436">Ligase</keyword>
<sequence length="322" mass="36601">MTEVLKETNFVFLGKKRAGKVRDIYEPSTGSGRGSLILISTDRHSSFDRLIAHIPHKGQVLNQLSAFSFQKTEDIIPNHVIAVPDPNVTVAKKCNTVPVEAVVRGYLTGVTDTAIWTRYSKGEREFGGVVLPDGMTKNQKLPTPIFDPTTKEEMHDRALTPEKMISEGFITKELFEKIRDTAFALFARGQEIAAKRGLILVDTKYEFGLDTSTSLGAGGTLTLIDEIHTPDSSRYWQLGSYEERFARGEEPEYFDKEFLRLWFKEHCDPYKDKVLPPAPPELVEELSRRYIQMYEQITGEKFQPAEVPIIPRIERNLKQYAI</sequence>
<dbReference type="EC" id="6.3.2.6" evidence="8"/>
<dbReference type="GO" id="GO:0005737">
    <property type="term" value="C:cytoplasm"/>
    <property type="evidence" value="ECO:0007669"/>
    <property type="project" value="TreeGrafter"/>
</dbReference>
<evidence type="ECO:0000313" key="11">
    <source>
        <dbReference type="Proteomes" id="UP000177372"/>
    </source>
</evidence>
<dbReference type="Proteomes" id="UP000177372">
    <property type="component" value="Unassembled WGS sequence"/>
</dbReference>
<protein>
    <recommendedName>
        <fullName evidence="8">Phosphoribosylaminoimidazole-succinocarboxamide synthase</fullName>
        <ecNumber evidence="8">6.3.2.6</ecNumber>
    </recommendedName>
    <alternativeName>
        <fullName evidence="8">SAICAR synthetase</fullName>
    </alternativeName>
</protein>
<evidence type="ECO:0000256" key="1">
    <source>
        <dbReference type="ARBA" id="ARBA00004672"/>
    </source>
</evidence>
<dbReference type="HAMAP" id="MF_00137">
    <property type="entry name" value="SAICAR_synth"/>
    <property type="match status" value="1"/>
</dbReference>
<evidence type="ECO:0000256" key="3">
    <source>
        <dbReference type="ARBA" id="ARBA00022598"/>
    </source>
</evidence>
<dbReference type="InterPro" id="IPR028923">
    <property type="entry name" value="SAICAR_synt/ADE2_N"/>
</dbReference>
<evidence type="ECO:0000256" key="2">
    <source>
        <dbReference type="ARBA" id="ARBA00010190"/>
    </source>
</evidence>
<dbReference type="Gene3D" id="3.30.200.20">
    <property type="entry name" value="Phosphorylase Kinase, domain 1"/>
    <property type="match status" value="1"/>
</dbReference>
<dbReference type="GO" id="GO:0004639">
    <property type="term" value="F:phosphoribosylaminoimidazolesuccinocarboxamide synthase activity"/>
    <property type="evidence" value="ECO:0007669"/>
    <property type="project" value="UniProtKB-UniRule"/>
</dbReference>
<proteinExistence type="inferred from homology"/>
<evidence type="ECO:0000256" key="6">
    <source>
        <dbReference type="ARBA" id="ARBA00022840"/>
    </source>
</evidence>
<evidence type="ECO:0000256" key="5">
    <source>
        <dbReference type="ARBA" id="ARBA00022755"/>
    </source>
</evidence>
<dbReference type="AlphaFoldDB" id="A0A1F6F209"/>
<evidence type="ECO:0000256" key="8">
    <source>
        <dbReference type="HAMAP-Rule" id="MF_00137"/>
    </source>
</evidence>
<keyword evidence="5 8" id="KW-0658">Purine biosynthesis</keyword>
<dbReference type="PANTHER" id="PTHR43700">
    <property type="entry name" value="PHOSPHORIBOSYLAMINOIMIDAZOLE-SUCCINOCARBOXAMIDE SYNTHASE"/>
    <property type="match status" value="1"/>
</dbReference>
<dbReference type="NCBIfam" id="NF009251">
    <property type="entry name" value="PRK12607.1"/>
    <property type="match status" value="1"/>
</dbReference>
<evidence type="ECO:0000313" key="10">
    <source>
        <dbReference type="EMBL" id="OGG79902.1"/>
    </source>
</evidence>
<dbReference type="PROSITE" id="PS01058">
    <property type="entry name" value="SAICAR_SYNTHETASE_2"/>
    <property type="match status" value="1"/>
</dbReference>
<dbReference type="Gene3D" id="3.30.470.20">
    <property type="entry name" value="ATP-grasp fold, B domain"/>
    <property type="match status" value="1"/>
</dbReference>
<dbReference type="SUPFAM" id="SSF56104">
    <property type="entry name" value="SAICAR synthase-like"/>
    <property type="match status" value="1"/>
</dbReference>
<dbReference type="GO" id="GO:0006189">
    <property type="term" value="P:'de novo' IMP biosynthetic process"/>
    <property type="evidence" value="ECO:0007669"/>
    <property type="project" value="UniProtKB-UniRule"/>
</dbReference>
<evidence type="ECO:0000259" key="9">
    <source>
        <dbReference type="Pfam" id="PF01259"/>
    </source>
</evidence>
<dbReference type="UniPathway" id="UPA00074">
    <property type="reaction ID" value="UER00131"/>
</dbReference>
<comment type="catalytic activity">
    <reaction evidence="7 8">
        <text>5-amino-1-(5-phospho-D-ribosyl)imidazole-4-carboxylate + L-aspartate + ATP = (2S)-2-[5-amino-1-(5-phospho-beta-D-ribosyl)imidazole-4-carboxamido]succinate + ADP + phosphate + 2 H(+)</text>
        <dbReference type="Rhea" id="RHEA:22628"/>
        <dbReference type="ChEBI" id="CHEBI:15378"/>
        <dbReference type="ChEBI" id="CHEBI:29991"/>
        <dbReference type="ChEBI" id="CHEBI:30616"/>
        <dbReference type="ChEBI" id="CHEBI:43474"/>
        <dbReference type="ChEBI" id="CHEBI:58443"/>
        <dbReference type="ChEBI" id="CHEBI:77657"/>
        <dbReference type="ChEBI" id="CHEBI:456216"/>
        <dbReference type="EC" id="6.3.2.6"/>
    </reaction>
</comment>
<dbReference type="Pfam" id="PF01259">
    <property type="entry name" value="SAICAR_synt"/>
    <property type="match status" value="1"/>
</dbReference>
<name>A0A1F6F209_9BACT</name>
<keyword evidence="6 8" id="KW-0067">ATP-binding</keyword>
<dbReference type="GO" id="GO:0005524">
    <property type="term" value="F:ATP binding"/>
    <property type="evidence" value="ECO:0007669"/>
    <property type="project" value="UniProtKB-KW"/>
</dbReference>
<dbReference type="PANTHER" id="PTHR43700:SF1">
    <property type="entry name" value="PHOSPHORIBOSYLAMINOIMIDAZOLE-SUCCINOCARBOXAMIDE SYNTHASE"/>
    <property type="match status" value="1"/>
</dbReference>
<evidence type="ECO:0000256" key="7">
    <source>
        <dbReference type="ARBA" id="ARBA00048475"/>
    </source>
</evidence>
<feature type="domain" description="SAICAR synthetase/ADE2 N-terminal" evidence="9">
    <location>
        <begin position="18"/>
        <end position="274"/>
    </location>
</feature>
<reference evidence="10 11" key="1">
    <citation type="journal article" date="2016" name="Nat. Commun.">
        <title>Thousands of microbial genomes shed light on interconnected biogeochemical processes in an aquifer system.</title>
        <authorList>
            <person name="Anantharaman K."/>
            <person name="Brown C.T."/>
            <person name="Hug L.A."/>
            <person name="Sharon I."/>
            <person name="Castelle C.J."/>
            <person name="Probst A.J."/>
            <person name="Thomas B.C."/>
            <person name="Singh A."/>
            <person name="Wilkins M.J."/>
            <person name="Karaoz U."/>
            <person name="Brodie E.L."/>
            <person name="Williams K.H."/>
            <person name="Hubbard S.S."/>
            <person name="Banfield J.F."/>
        </authorList>
    </citation>
    <scope>NUCLEOTIDE SEQUENCE [LARGE SCALE GENOMIC DNA]</scope>
</reference>
<organism evidence="10 11">
    <name type="scientific">Candidatus Kaiserbacteria bacterium RIFCSPLOWO2_01_FULL_54_13</name>
    <dbReference type="NCBI Taxonomy" id="1798512"/>
    <lineage>
        <taxon>Bacteria</taxon>
        <taxon>Candidatus Kaiseribacteriota</taxon>
    </lineage>
</organism>
<gene>
    <name evidence="8" type="primary">purC</name>
    <name evidence="10" type="ORF">A3A39_03765</name>
</gene>
<accession>A0A1F6F209</accession>
<evidence type="ECO:0000256" key="4">
    <source>
        <dbReference type="ARBA" id="ARBA00022741"/>
    </source>
</evidence>
<dbReference type="EMBL" id="MFLZ01000016">
    <property type="protein sequence ID" value="OGG79902.1"/>
    <property type="molecule type" value="Genomic_DNA"/>
</dbReference>
<comment type="caution">
    <text evidence="10">The sequence shown here is derived from an EMBL/GenBank/DDBJ whole genome shotgun (WGS) entry which is preliminary data.</text>
</comment>
<dbReference type="STRING" id="1798512.A3A39_03765"/>
<keyword evidence="4 8" id="KW-0547">Nucleotide-binding</keyword>
<comment type="similarity">
    <text evidence="2 8">Belongs to the SAICAR synthetase family.</text>
</comment>
<comment type="pathway">
    <text evidence="1 8">Purine metabolism; IMP biosynthesis via de novo pathway; 5-amino-1-(5-phospho-D-ribosyl)imidazole-4-carboxamide from 5-amino-1-(5-phospho-D-ribosyl)imidazole-4-carboxylate: step 1/2.</text>
</comment>
<dbReference type="CDD" id="cd01414">
    <property type="entry name" value="SAICAR_synt_Sc"/>
    <property type="match status" value="1"/>
</dbReference>
<dbReference type="InterPro" id="IPR018236">
    <property type="entry name" value="SAICAR_synthetase_CS"/>
</dbReference>